<evidence type="ECO:0000313" key="6">
    <source>
        <dbReference type="EMBL" id="MBO1322161.1"/>
    </source>
</evidence>
<gene>
    <name evidence="6" type="ORF">J3U88_27050</name>
</gene>
<keyword evidence="4 5" id="KW-0687">Ribonucleoprotein</keyword>
<dbReference type="RefSeq" id="WP_207862134.1">
    <property type="nucleotide sequence ID" value="NZ_JAFREP010000032.1"/>
</dbReference>
<evidence type="ECO:0000256" key="2">
    <source>
        <dbReference type="ARBA" id="ARBA00011838"/>
    </source>
</evidence>
<dbReference type="Proteomes" id="UP000664417">
    <property type="component" value="Unassembled WGS sequence"/>
</dbReference>
<evidence type="ECO:0000313" key="7">
    <source>
        <dbReference type="Proteomes" id="UP000664417"/>
    </source>
</evidence>
<dbReference type="GO" id="GO:1990904">
    <property type="term" value="C:ribonucleoprotein complex"/>
    <property type="evidence" value="ECO:0007669"/>
    <property type="project" value="UniProtKB-KW"/>
</dbReference>
<dbReference type="PANTHER" id="PTHR33280:SF1">
    <property type="entry name" value="LARGE RIBOSOMAL SUBUNIT PROTEIN BL31C"/>
    <property type="match status" value="1"/>
</dbReference>
<dbReference type="NCBIfam" id="NF002462">
    <property type="entry name" value="PRK01678.1"/>
    <property type="match status" value="1"/>
</dbReference>
<sequence>MKPDVHPEYHPVVFVDSSTGAEFITGSTMKSDIERDIDGVKHYEIRLEITSDSHPFWTGNQKLVDTEGRVERFRRKYGRKK</sequence>
<dbReference type="PROSITE" id="PS01143">
    <property type="entry name" value="RIBOSOMAL_L31"/>
    <property type="match status" value="1"/>
</dbReference>
<evidence type="ECO:0000256" key="5">
    <source>
        <dbReference type="RuleBase" id="RU000564"/>
    </source>
</evidence>
<accession>A0A8J7U861</accession>
<dbReference type="NCBIfam" id="TIGR00105">
    <property type="entry name" value="L31"/>
    <property type="match status" value="1"/>
</dbReference>
<dbReference type="PANTHER" id="PTHR33280">
    <property type="entry name" value="50S RIBOSOMAL PROTEIN L31, CHLOROPLASTIC"/>
    <property type="match status" value="1"/>
</dbReference>
<dbReference type="GO" id="GO:0006412">
    <property type="term" value="P:translation"/>
    <property type="evidence" value="ECO:0007669"/>
    <property type="project" value="InterPro"/>
</dbReference>
<evidence type="ECO:0000256" key="3">
    <source>
        <dbReference type="ARBA" id="ARBA00022980"/>
    </source>
</evidence>
<dbReference type="NCBIfam" id="NF001809">
    <property type="entry name" value="PRK00528.1"/>
    <property type="match status" value="1"/>
</dbReference>
<dbReference type="InterPro" id="IPR034704">
    <property type="entry name" value="Ribosomal_bL28/bL31-like_sf"/>
</dbReference>
<dbReference type="InterPro" id="IPR002150">
    <property type="entry name" value="Ribosomal_bL31"/>
</dbReference>
<dbReference type="InterPro" id="IPR027493">
    <property type="entry name" value="Ribosomal_bL31_B"/>
</dbReference>
<keyword evidence="7" id="KW-1185">Reference proteome</keyword>
<reference evidence="6" key="1">
    <citation type="submission" date="2021-03" db="EMBL/GenBank/DDBJ databases">
        <authorList>
            <person name="Wang G."/>
        </authorList>
    </citation>
    <scope>NUCLEOTIDE SEQUENCE</scope>
    <source>
        <strain evidence="6">KCTC 12899</strain>
    </source>
</reference>
<dbReference type="AlphaFoldDB" id="A0A8J7U861"/>
<name>A0A8J7U861_9BACT</name>
<dbReference type="GO" id="GO:0005840">
    <property type="term" value="C:ribosome"/>
    <property type="evidence" value="ECO:0007669"/>
    <property type="project" value="UniProtKB-KW"/>
</dbReference>
<dbReference type="PRINTS" id="PR01249">
    <property type="entry name" value="RIBOSOMALL31"/>
</dbReference>
<dbReference type="Gene3D" id="4.10.830.30">
    <property type="entry name" value="Ribosomal protein L31"/>
    <property type="match status" value="1"/>
</dbReference>
<dbReference type="InterPro" id="IPR042105">
    <property type="entry name" value="Ribosomal_bL31_sf"/>
</dbReference>
<dbReference type="SUPFAM" id="SSF143800">
    <property type="entry name" value="L28p-like"/>
    <property type="match status" value="1"/>
</dbReference>
<keyword evidence="3 5" id="KW-0689">Ribosomal protein</keyword>
<comment type="caution">
    <text evidence="6">The sequence shown here is derived from an EMBL/GenBank/DDBJ whole genome shotgun (WGS) entry which is preliminary data.</text>
</comment>
<comment type="subunit">
    <text evidence="2">Part of the 50S ribosomal subunit.</text>
</comment>
<comment type="similarity">
    <text evidence="1">Belongs to the bacterial ribosomal protein bL31 family. Type B subfamily.</text>
</comment>
<dbReference type="EMBL" id="JAFREP010000032">
    <property type="protein sequence ID" value="MBO1322161.1"/>
    <property type="molecule type" value="Genomic_DNA"/>
</dbReference>
<organism evidence="6 7">
    <name type="scientific">Acanthopleuribacter pedis</name>
    <dbReference type="NCBI Taxonomy" id="442870"/>
    <lineage>
        <taxon>Bacteria</taxon>
        <taxon>Pseudomonadati</taxon>
        <taxon>Acidobacteriota</taxon>
        <taxon>Holophagae</taxon>
        <taxon>Acanthopleuribacterales</taxon>
        <taxon>Acanthopleuribacteraceae</taxon>
        <taxon>Acanthopleuribacter</taxon>
    </lineage>
</organism>
<protein>
    <recommendedName>
        <fullName evidence="5">50S ribosomal protein L31</fullName>
    </recommendedName>
</protein>
<dbReference type="Pfam" id="PF01197">
    <property type="entry name" value="Ribosomal_L31"/>
    <property type="match status" value="1"/>
</dbReference>
<evidence type="ECO:0000256" key="1">
    <source>
        <dbReference type="ARBA" id="ARBA00008196"/>
    </source>
</evidence>
<proteinExistence type="inferred from homology"/>
<dbReference type="GO" id="GO:0003735">
    <property type="term" value="F:structural constituent of ribosome"/>
    <property type="evidence" value="ECO:0007669"/>
    <property type="project" value="InterPro"/>
</dbReference>
<evidence type="ECO:0000256" key="4">
    <source>
        <dbReference type="ARBA" id="ARBA00023274"/>
    </source>
</evidence>